<proteinExistence type="predicted"/>
<keyword evidence="2" id="KW-1133">Transmembrane helix</keyword>
<keyword evidence="2" id="KW-0472">Membrane</keyword>
<keyword evidence="2" id="KW-0812">Transmembrane</keyword>
<dbReference type="KEGG" id="nano:G5V58_09490"/>
<sequence length="178" mass="19913">MSRDVWSSFQHDPRDPANAPLRAADVDRGVVQQVLTEAFADGRLDREEYDERATAALQARTLGELPPLVADLVPDRPLLPAASPLAAATSTDLAQRAQEKWVSERREAVFSFLGSVLLFGALFLFIEVPWVLIVPLLAGLRMLRTLTSGDEIRAEEVRRLEKKRAKELRARDEQQPES</sequence>
<dbReference type="InterPro" id="IPR012551">
    <property type="entry name" value="DUF1707_SHOCT-like"/>
</dbReference>
<feature type="compositionally biased region" description="Polar residues" evidence="1">
    <location>
        <begin position="1"/>
        <end position="10"/>
    </location>
</feature>
<organism evidence="4 5">
    <name type="scientific">Nocardioides anomalus</name>
    <dbReference type="NCBI Taxonomy" id="2712223"/>
    <lineage>
        <taxon>Bacteria</taxon>
        <taxon>Bacillati</taxon>
        <taxon>Actinomycetota</taxon>
        <taxon>Actinomycetes</taxon>
        <taxon>Propionibacteriales</taxon>
        <taxon>Nocardioidaceae</taxon>
        <taxon>Nocardioides</taxon>
    </lineage>
</organism>
<dbReference type="Pfam" id="PF08044">
    <property type="entry name" value="DUF1707"/>
    <property type="match status" value="1"/>
</dbReference>
<evidence type="ECO:0000259" key="3">
    <source>
        <dbReference type="Pfam" id="PF08044"/>
    </source>
</evidence>
<dbReference type="EMBL" id="CP049257">
    <property type="protein sequence ID" value="QIG45870.1"/>
    <property type="molecule type" value="Genomic_DNA"/>
</dbReference>
<protein>
    <submittedName>
        <fullName evidence="4">DUF1707 domain-containing protein</fullName>
    </submittedName>
</protein>
<keyword evidence="5" id="KW-1185">Reference proteome</keyword>
<dbReference type="PANTHER" id="PTHR40763">
    <property type="entry name" value="MEMBRANE PROTEIN-RELATED"/>
    <property type="match status" value="1"/>
</dbReference>
<feature type="transmembrane region" description="Helical" evidence="2">
    <location>
        <begin position="108"/>
        <end position="133"/>
    </location>
</feature>
<evidence type="ECO:0000256" key="1">
    <source>
        <dbReference type="SAM" id="MobiDB-lite"/>
    </source>
</evidence>
<feature type="domain" description="DUF1707" evidence="3">
    <location>
        <begin position="21"/>
        <end position="72"/>
    </location>
</feature>
<name>A0A6G6WLD3_9ACTN</name>
<gene>
    <name evidence="4" type="ORF">G5V58_09490</name>
</gene>
<reference evidence="4 5" key="1">
    <citation type="submission" date="2020-02" db="EMBL/GenBank/DDBJ databases">
        <title>Full genome sequence of Nocardioides sp. R-3366.</title>
        <authorList>
            <person name="Im W.-T."/>
        </authorList>
    </citation>
    <scope>NUCLEOTIDE SEQUENCE [LARGE SCALE GENOMIC DNA]</scope>
    <source>
        <strain evidence="4 5">R-3366</strain>
    </source>
</reference>
<feature type="region of interest" description="Disordered" evidence="1">
    <location>
        <begin position="1"/>
        <end position="20"/>
    </location>
</feature>
<dbReference type="PANTHER" id="PTHR40763:SF4">
    <property type="entry name" value="DUF1707 DOMAIN-CONTAINING PROTEIN"/>
    <property type="match status" value="1"/>
</dbReference>
<dbReference type="Proteomes" id="UP000502996">
    <property type="component" value="Chromosome"/>
</dbReference>
<evidence type="ECO:0000313" key="5">
    <source>
        <dbReference type="Proteomes" id="UP000502996"/>
    </source>
</evidence>
<dbReference type="AlphaFoldDB" id="A0A6G6WLD3"/>
<evidence type="ECO:0000256" key="2">
    <source>
        <dbReference type="SAM" id="Phobius"/>
    </source>
</evidence>
<accession>A0A6G6WLD3</accession>
<evidence type="ECO:0000313" key="4">
    <source>
        <dbReference type="EMBL" id="QIG45870.1"/>
    </source>
</evidence>